<evidence type="ECO:0000256" key="3">
    <source>
        <dbReference type="ARBA" id="ARBA00011738"/>
    </source>
</evidence>
<dbReference type="PANTHER" id="PTHR10612">
    <property type="entry name" value="APOLIPOPROTEIN D"/>
    <property type="match status" value="1"/>
</dbReference>
<dbReference type="InterPro" id="IPR002446">
    <property type="entry name" value="Lipocalin_bac"/>
</dbReference>
<gene>
    <name evidence="15" type="ORF">SAMN05421672_1021</name>
</gene>
<comment type="function">
    <text evidence="10 12">Involved in the storage or transport of lipids necessary for membrane maintenance under stressful conditions. Displays a binding preference for lysophospholipids.</text>
</comment>
<dbReference type="CDD" id="cd19438">
    <property type="entry name" value="lipocalin_Blc-like"/>
    <property type="match status" value="1"/>
</dbReference>
<feature type="domain" description="Lipocalin/cytosolic fatty-acid binding" evidence="14">
    <location>
        <begin position="39"/>
        <end position="179"/>
    </location>
</feature>
<protein>
    <recommendedName>
        <fullName evidence="11 12">Outer membrane lipoprotein Blc</fullName>
    </recommendedName>
</protein>
<evidence type="ECO:0000256" key="10">
    <source>
        <dbReference type="ARBA" id="ARBA00057024"/>
    </source>
</evidence>
<dbReference type="PRINTS" id="PR01171">
    <property type="entry name" value="BCTLIPOCALIN"/>
</dbReference>
<dbReference type="PIRSF" id="PIRSF036893">
    <property type="entry name" value="Lipocalin_ApoD"/>
    <property type="match status" value="1"/>
</dbReference>
<dbReference type="InterPro" id="IPR012674">
    <property type="entry name" value="Calycin"/>
</dbReference>
<dbReference type="SUPFAM" id="SSF50814">
    <property type="entry name" value="Lipocalins"/>
    <property type="match status" value="1"/>
</dbReference>
<dbReference type="Pfam" id="PF08212">
    <property type="entry name" value="Lipocalin_2"/>
    <property type="match status" value="1"/>
</dbReference>
<dbReference type="FunFam" id="2.40.128.20:FF:000002">
    <property type="entry name" value="Outer membrane lipoprotein Blc"/>
    <property type="match status" value="1"/>
</dbReference>
<dbReference type="GO" id="GO:0006950">
    <property type="term" value="P:response to stress"/>
    <property type="evidence" value="ECO:0007669"/>
    <property type="project" value="UniProtKB-ARBA"/>
</dbReference>
<keyword evidence="4" id="KW-0732">Signal</keyword>
<evidence type="ECO:0000256" key="12">
    <source>
        <dbReference type="PIRNR" id="PIRNR036893"/>
    </source>
</evidence>
<keyword evidence="5 12" id="KW-0446">Lipid-binding</keyword>
<organism evidence="15 16">
    <name type="scientific">Pseudomonas flexibilis</name>
    <dbReference type="NCBI Taxonomy" id="706570"/>
    <lineage>
        <taxon>Bacteria</taxon>
        <taxon>Pseudomonadati</taxon>
        <taxon>Pseudomonadota</taxon>
        <taxon>Gammaproteobacteria</taxon>
        <taxon>Pseudomonadales</taxon>
        <taxon>Pseudomonadaceae</taxon>
        <taxon>Pseudomonas</taxon>
    </lineage>
</organism>
<evidence type="ECO:0000313" key="15">
    <source>
        <dbReference type="EMBL" id="SIP98838.1"/>
    </source>
</evidence>
<dbReference type="RefSeq" id="WP_039560359.1">
    <property type="nucleotide sequence ID" value="NZ_JRUD01000007.1"/>
</dbReference>
<dbReference type="InterPro" id="IPR022271">
    <property type="entry name" value="Lipocalin_ApoD"/>
</dbReference>
<comment type="subcellular location">
    <subcellularLocation>
        <location evidence="1">Cell outer membrane</location>
        <topology evidence="1">Lipid-anchor</topology>
    </subcellularLocation>
</comment>
<keyword evidence="9 12" id="KW-0449">Lipoprotein</keyword>
<comment type="similarity">
    <text evidence="2 12">Belongs to the calycin superfamily. Lipocalin family.</text>
</comment>
<dbReference type="EMBL" id="FTMC01000002">
    <property type="protein sequence ID" value="SIP98838.1"/>
    <property type="molecule type" value="Genomic_DNA"/>
</dbReference>
<name>A0A1N6P364_9PSED</name>
<keyword evidence="6 12" id="KW-0472">Membrane</keyword>
<evidence type="ECO:0000313" key="16">
    <source>
        <dbReference type="Proteomes" id="UP000186079"/>
    </source>
</evidence>
<evidence type="ECO:0000256" key="6">
    <source>
        <dbReference type="ARBA" id="ARBA00023136"/>
    </source>
</evidence>
<dbReference type="PANTHER" id="PTHR10612:SF34">
    <property type="entry name" value="APOLIPOPROTEIN D"/>
    <property type="match status" value="1"/>
</dbReference>
<reference evidence="15 16" key="1">
    <citation type="submission" date="2017-01" db="EMBL/GenBank/DDBJ databases">
        <authorList>
            <person name="Mah S.A."/>
            <person name="Swanson W.J."/>
            <person name="Moy G.W."/>
            <person name="Vacquier V.D."/>
        </authorList>
    </citation>
    <scope>NUCLEOTIDE SEQUENCE [LARGE SCALE GENOMIC DNA]</scope>
    <source>
        <strain evidence="15 16">ATCC 29606</strain>
    </source>
</reference>
<dbReference type="GO" id="GO:0008289">
    <property type="term" value="F:lipid binding"/>
    <property type="evidence" value="ECO:0007669"/>
    <property type="project" value="UniProtKB-UniRule"/>
</dbReference>
<evidence type="ECO:0000256" key="11">
    <source>
        <dbReference type="ARBA" id="ARBA00071217"/>
    </source>
</evidence>
<dbReference type="PROSITE" id="PS51257">
    <property type="entry name" value="PROKAR_LIPOPROTEIN"/>
    <property type="match status" value="1"/>
</dbReference>
<keyword evidence="7 13" id="KW-0564">Palmitate</keyword>
<dbReference type="AlphaFoldDB" id="A0A1N6P364"/>
<evidence type="ECO:0000256" key="4">
    <source>
        <dbReference type="ARBA" id="ARBA00022729"/>
    </source>
</evidence>
<evidence type="ECO:0000256" key="8">
    <source>
        <dbReference type="ARBA" id="ARBA00023237"/>
    </source>
</evidence>
<evidence type="ECO:0000259" key="14">
    <source>
        <dbReference type="Pfam" id="PF08212"/>
    </source>
</evidence>
<evidence type="ECO:0000256" key="7">
    <source>
        <dbReference type="ARBA" id="ARBA00023139"/>
    </source>
</evidence>
<feature type="lipid moiety-binding region" description="N-palmitoyl cysteine" evidence="13">
    <location>
        <position position="24"/>
    </location>
</feature>
<sequence>MTRHRSGSLLVGMLLVALLGLTGCSTSPPDGITPVAPFQIERYLGKWYEIARLDHRFERGLSNVTATYSLWPDGEVKVLNRGYNDNKGEYEEAEGEAQFIGSENVGSLKVSFFGPFAGGYHLVALDQVNYSWALVAGADRDYLWILSRDKQLDPKIQEYLVRQAALLGFDVSELIWVRQDRDDA</sequence>
<evidence type="ECO:0000256" key="13">
    <source>
        <dbReference type="PIRSR" id="PIRSR036893-52"/>
    </source>
</evidence>
<dbReference type="InterPro" id="IPR000566">
    <property type="entry name" value="Lipocln_cytosolic_FA-bd_dom"/>
</dbReference>
<dbReference type="Gene3D" id="2.40.128.20">
    <property type="match status" value="1"/>
</dbReference>
<evidence type="ECO:0000256" key="9">
    <source>
        <dbReference type="ARBA" id="ARBA00023288"/>
    </source>
</evidence>
<evidence type="ECO:0000256" key="2">
    <source>
        <dbReference type="ARBA" id="ARBA00006889"/>
    </source>
</evidence>
<dbReference type="InterPro" id="IPR047202">
    <property type="entry name" value="Lipocalin_Blc-like_dom"/>
</dbReference>
<evidence type="ECO:0000256" key="5">
    <source>
        <dbReference type="ARBA" id="ARBA00023121"/>
    </source>
</evidence>
<accession>A0A1N6P364</accession>
<comment type="subunit">
    <text evidence="3 12">Homodimer.</text>
</comment>
<feature type="lipid moiety-binding region" description="S-diacylglycerol cysteine" evidence="13">
    <location>
        <position position="24"/>
    </location>
</feature>
<dbReference type="Proteomes" id="UP000186079">
    <property type="component" value="Unassembled WGS sequence"/>
</dbReference>
<keyword evidence="8 12" id="KW-0998">Cell outer membrane</keyword>
<evidence type="ECO:0000256" key="1">
    <source>
        <dbReference type="ARBA" id="ARBA00004459"/>
    </source>
</evidence>
<dbReference type="GO" id="GO:0009279">
    <property type="term" value="C:cell outer membrane"/>
    <property type="evidence" value="ECO:0007669"/>
    <property type="project" value="UniProtKB-SubCell"/>
</dbReference>
<proteinExistence type="inferred from homology"/>